<dbReference type="PROSITE" id="PS51160">
    <property type="entry name" value="ACYLPHOSPHATASE_3"/>
    <property type="match status" value="1"/>
</dbReference>
<dbReference type="EC" id="3.6.1.7" evidence="2 5"/>
<evidence type="ECO:0000313" key="8">
    <source>
        <dbReference type="EMBL" id="AIF20153.1"/>
    </source>
</evidence>
<evidence type="ECO:0000256" key="3">
    <source>
        <dbReference type="ARBA" id="ARBA00022801"/>
    </source>
</evidence>
<accession>A0A075I2B3</accession>
<reference evidence="8" key="1">
    <citation type="journal article" date="2014" name="Genome Biol. Evol.">
        <title>Pangenome evidence for extensive interdomain horizontal transfer affecting lineage core and shell genes in uncultured planktonic thaumarchaeota and euryarchaeota.</title>
        <authorList>
            <person name="Deschamps P."/>
            <person name="Zivanovic Y."/>
            <person name="Moreira D."/>
            <person name="Rodriguez-Valera F."/>
            <person name="Lopez-Garcia P."/>
        </authorList>
    </citation>
    <scope>NUCLEOTIDE SEQUENCE</scope>
</reference>
<evidence type="ECO:0000256" key="6">
    <source>
        <dbReference type="RuleBase" id="RU004168"/>
    </source>
</evidence>
<proteinExistence type="inferred from homology"/>
<dbReference type="InterPro" id="IPR017968">
    <property type="entry name" value="Acylphosphatase_CS"/>
</dbReference>
<organism evidence="8">
    <name type="scientific">uncultured marine thaumarchaeote KM3_88_E12</name>
    <dbReference type="NCBI Taxonomy" id="1456336"/>
    <lineage>
        <taxon>Archaea</taxon>
        <taxon>Nitrososphaerota</taxon>
        <taxon>environmental samples</taxon>
    </lineage>
</organism>
<feature type="active site" evidence="5">
    <location>
        <position position="38"/>
    </location>
</feature>
<feature type="domain" description="Acylphosphatase-like" evidence="7">
    <location>
        <begin position="5"/>
        <end position="92"/>
    </location>
</feature>
<protein>
    <recommendedName>
        <fullName evidence="2 5">acylphosphatase</fullName>
        <ecNumber evidence="2 5">3.6.1.7</ecNumber>
    </recommendedName>
</protein>
<dbReference type="PANTHER" id="PTHR10029:SF3">
    <property type="entry name" value="ACYLPHOSPHATASE-RELATED"/>
    <property type="match status" value="1"/>
</dbReference>
<dbReference type="EMBL" id="KF901157">
    <property type="protein sequence ID" value="AIF20153.1"/>
    <property type="molecule type" value="Genomic_DNA"/>
</dbReference>
<dbReference type="AlphaFoldDB" id="A0A075I2B3"/>
<evidence type="ECO:0000259" key="7">
    <source>
        <dbReference type="PROSITE" id="PS51160"/>
    </source>
</evidence>
<dbReference type="InterPro" id="IPR020456">
    <property type="entry name" value="Acylphosphatase"/>
</dbReference>
<evidence type="ECO:0000256" key="4">
    <source>
        <dbReference type="ARBA" id="ARBA00047645"/>
    </source>
</evidence>
<name>A0A075I2B3_9ARCH</name>
<sequence length="92" mass="10481">MVKQRTHILVTGKVQGVFFRQATKVIAIKNNVNGWVKNLENSQVEILLEGEETNVSSVVDWCRHGPANSRVDKIEINQQIFVGELLNFEVLY</sequence>
<dbReference type="PANTHER" id="PTHR10029">
    <property type="entry name" value="ACYLPHOSPHATASE"/>
    <property type="match status" value="1"/>
</dbReference>
<dbReference type="Pfam" id="PF00708">
    <property type="entry name" value="Acylphosphatase"/>
    <property type="match status" value="1"/>
</dbReference>
<dbReference type="GO" id="GO:0003998">
    <property type="term" value="F:acylphosphatase activity"/>
    <property type="evidence" value="ECO:0007669"/>
    <property type="project" value="UniProtKB-EC"/>
</dbReference>
<comment type="similarity">
    <text evidence="1 6">Belongs to the acylphosphatase family.</text>
</comment>
<comment type="catalytic activity">
    <reaction evidence="4 5">
        <text>an acyl phosphate + H2O = a carboxylate + phosphate + H(+)</text>
        <dbReference type="Rhea" id="RHEA:14965"/>
        <dbReference type="ChEBI" id="CHEBI:15377"/>
        <dbReference type="ChEBI" id="CHEBI:15378"/>
        <dbReference type="ChEBI" id="CHEBI:29067"/>
        <dbReference type="ChEBI" id="CHEBI:43474"/>
        <dbReference type="ChEBI" id="CHEBI:59918"/>
        <dbReference type="EC" id="3.6.1.7"/>
    </reaction>
</comment>
<dbReference type="PROSITE" id="PS00150">
    <property type="entry name" value="ACYLPHOSPHATASE_1"/>
    <property type="match status" value="1"/>
</dbReference>
<evidence type="ECO:0000256" key="2">
    <source>
        <dbReference type="ARBA" id="ARBA00012150"/>
    </source>
</evidence>
<dbReference type="InterPro" id="IPR001792">
    <property type="entry name" value="Acylphosphatase-like_dom"/>
</dbReference>
<evidence type="ECO:0000256" key="1">
    <source>
        <dbReference type="ARBA" id="ARBA00005614"/>
    </source>
</evidence>
<feature type="active site" evidence="5">
    <location>
        <position position="20"/>
    </location>
</feature>
<dbReference type="SUPFAM" id="SSF54975">
    <property type="entry name" value="Acylphosphatase/BLUF domain-like"/>
    <property type="match status" value="1"/>
</dbReference>
<gene>
    <name evidence="8" type="primary">acyP</name>
</gene>
<keyword evidence="3 5" id="KW-0378">Hydrolase</keyword>
<dbReference type="InterPro" id="IPR036046">
    <property type="entry name" value="Acylphosphatase-like_dom_sf"/>
</dbReference>
<evidence type="ECO:0000256" key="5">
    <source>
        <dbReference type="PROSITE-ProRule" id="PRU00520"/>
    </source>
</evidence>
<dbReference type="Gene3D" id="3.30.70.100">
    <property type="match status" value="1"/>
</dbReference>